<dbReference type="GO" id="GO:0080122">
    <property type="term" value="F:AMP transmembrane transporter activity"/>
    <property type="evidence" value="ECO:0007669"/>
    <property type="project" value="TreeGrafter"/>
</dbReference>
<organism evidence="12 13">
    <name type="scientific">Wickerhamiella sorbophila</name>
    <dbReference type="NCBI Taxonomy" id="45607"/>
    <lineage>
        <taxon>Eukaryota</taxon>
        <taxon>Fungi</taxon>
        <taxon>Dikarya</taxon>
        <taxon>Ascomycota</taxon>
        <taxon>Saccharomycotina</taxon>
        <taxon>Dipodascomycetes</taxon>
        <taxon>Dipodascales</taxon>
        <taxon>Trichomonascaceae</taxon>
        <taxon>Wickerhamiella</taxon>
    </lineage>
</organism>
<dbReference type="STRING" id="45607.A0A2T0FJF5"/>
<keyword evidence="5" id="KW-0677">Repeat</keyword>
<dbReference type="PROSITE" id="PS50920">
    <property type="entry name" value="SOLCAR"/>
    <property type="match status" value="3"/>
</dbReference>
<evidence type="ECO:0000256" key="10">
    <source>
        <dbReference type="RuleBase" id="RU000488"/>
    </source>
</evidence>
<evidence type="ECO:0000256" key="3">
    <source>
        <dbReference type="ARBA" id="ARBA00022448"/>
    </source>
</evidence>
<keyword evidence="3 10" id="KW-0813">Transport</keyword>
<keyword evidence="7 9" id="KW-0472">Membrane</keyword>
<feature type="repeat" description="Solcar" evidence="9">
    <location>
        <begin position="101"/>
        <end position="185"/>
    </location>
</feature>
<comment type="subcellular location">
    <subcellularLocation>
        <location evidence="1">Peroxisome membrane</location>
        <topology evidence="1">Multi-pass membrane protein</topology>
    </subcellularLocation>
</comment>
<keyword evidence="13" id="KW-1185">Reference proteome</keyword>
<dbReference type="SUPFAM" id="SSF103506">
    <property type="entry name" value="Mitochondrial carrier"/>
    <property type="match status" value="1"/>
</dbReference>
<dbReference type="PANTHER" id="PTHR45939">
    <property type="entry name" value="PEROXISOMAL MEMBRANE PROTEIN PMP34-RELATED"/>
    <property type="match status" value="1"/>
</dbReference>
<dbReference type="InterPro" id="IPR023395">
    <property type="entry name" value="MCP_dom_sf"/>
</dbReference>
<evidence type="ECO:0000256" key="2">
    <source>
        <dbReference type="ARBA" id="ARBA00006375"/>
    </source>
</evidence>
<reference evidence="12 13" key="1">
    <citation type="submission" date="2017-04" db="EMBL/GenBank/DDBJ databases">
        <title>Genome sequencing of [Candida] sorbophila.</title>
        <authorList>
            <person name="Ahn J.O."/>
        </authorList>
    </citation>
    <scope>NUCLEOTIDE SEQUENCE [LARGE SCALE GENOMIC DNA]</scope>
    <source>
        <strain evidence="12 13">DS02</strain>
    </source>
</reference>
<evidence type="ECO:0000256" key="7">
    <source>
        <dbReference type="ARBA" id="ARBA00023136"/>
    </source>
</evidence>
<feature type="transmembrane region" description="Helical" evidence="11">
    <location>
        <begin position="197"/>
        <end position="216"/>
    </location>
</feature>
<dbReference type="Pfam" id="PF00153">
    <property type="entry name" value="Mito_carr"/>
    <property type="match status" value="3"/>
</dbReference>
<dbReference type="GO" id="GO:0005778">
    <property type="term" value="C:peroxisomal membrane"/>
    <property type="evidence" value="ECO:0007669"/>
    <property type="project" value="UniProtKB-SubCell"/>
</dbReference>
<dbReference type="GO" id="GO:0005347">
    <property type="term" value="F:ATP transmembrane transporter activity"/>
    <property type="evidence" value="ECO:0007669"/>
    <property type="project" value="TreeGrafter"/>
</dbReference>
<feature type="transmembrane region" description="Helical" evidence="11">
    <location>
        <begin position="106"/>
        <end position="127"/>
    </location>
</feature>
<dbReference type="PANTHER" id="PTHR45939:SF5">
    <property type="entry name" value="PEROXISOMAL MEMBRANE PROTEIN PMP34"/>
    <property type="match status" value="1"/>
</dbReference>
<evidence type="ECO:0000313" key="13">
    <source>
        <dbReference type="Proteomes" id="UP000238350"/>
    </source>
</evidence>
<evidence type="ECO:0000256" key="9">
    <source>
        <dbReference type="PROSITE-ProRule" id="PRU00282"/>
    </source>
</evidence>
<comment type="caution">
    <text evidence="12">The sequence shown here is derived from an EMBL/GenBank/DDBJ whole genome shotgun (WGS) entry which is preliminary data.</text>
</comment>
<dbReference type="GO" id="GO:0044610">
    <property type="term" value="F:FMN transmembrane transporter activity"/>
    <property type="evidence" value="ECO:0007669"/>
    <property type="project" value="TreeGrafter"/>
</dbReference>
<comment type="similarity">
    <text evidence="2 10">Belongs to the mitochondrial carrier (TC 2.A.29) family.</text>
</comment>
<feature type="repeat" description="Solcar" evidence="9">
    <location>
        <begin position="4"/>
        <end position="93"/>
    </location>
</feature>
<keyword evidence="4 9" id="KW-0812">Transmembrane</keyword>
<gene>
    <name evidence="12" type="ORF">B9G98_02730</name>
</gene>
<dbReference type="GO" id="GO:0015230">
    <property type="term" value="F:FAD transmembrane transporter activity"/>
    <property type="evidence" value="ECO:0007669"/>
    <property type="project" value="TreeGrafter"/>
</dbReference>
<evidence type="ECO:0000256" key="4">
    <source>
        <dbReference type="ARBA" id="ARBA00022692"/>
    </source>
</evidence>
<evidence type="ECO:0000256" key="8">
    <source>
        <dbReference type="ARBA" id="ARBA00023140"/>
    </source>
</evidence>
<dbReference type="InterPro" id="IPR018108">
    <property type="entry name" value="MCP_transmembrane"/>
</dbReference>
<feature type="transmembrane region" description="Helical" evidence="11">
    <location>
        <begin position="64"/>
        <end position="86"/>
    </location>
</feature>
<dbReference type="EMBL" id="NDIQ01000021">
    <property type="protein sequence ID" value="PRT55110.1"/>
    <property type="molecule type" value="Genomic_DNA"/>
</dbReference>
<dbReference type="OrthoDB" id="2019556at2759"/>
<keyword evidence="6 11" id="KW-1133">Transmembrane helix</keyword>
<name>A0A2T0FJF5_9ASCO</name>
<dbReference type="RefSeq" id="XP_024665055.1">
    <property type="nucleotide sequence ID" value="XM_024809287.1"/>
</dbReference>
<evidence type="ECO:0000313" key="12">
    <source>
        <dbReference type="EMBL" id="PRT55110.1"/>
    </source>
</evidence>
<feature type="transmembrane region" description="Helical" evidence="11">
    <location>
        <begin position="6"/>
        <end position="30"/>
    </location>
</feature>
<feature type="repeat" description="Solcar" evidence="9">
    <location>
        <begin position="192"/>
        <end position="279"/>
    </location>
</feature>
<dbReference type="Proteomes" id="UP000238350">
    <property type="component" value="Unassembled WGS sequence"/>
</dbReference>
<dbReference type="Gene3D" id="1.50.40.10">
    <property type="entry name" value="Mitochondrial carrier domain"/>
    <property type="match status" value="2"/>
</dbReference>
<keyword evidence="8" id="KW-0576">Peroxisome</keyword>
<evidence type="ECO:0000256" key="5">
    <source>
        <dbReference type="ARBA" id="ARBA00022737"/>
    </source>
</evidence>
<protein>
    <submittedName>
        <fullName evidence="12">Peroxisomal membrane protein PMP47A</fullName>
    </submittedName>
</protein>
<dbReference type="GeneID" id="36516478"/>
<evidence type="ECO:0000256" key="11">
    <source>
        <dbReference type="SAM" id="Phobius"/>
    </source>
</evidence>
<dbReference type="GO" id="GO:0015228">
    <property type="term" value="F:coenzyme A transmembrane transporter activity"/>
    <property type="evidence" value="ECO:0007669"/>
    <property type="project" value="TreeGrafter"/>
</dbReference>
<dbReference type="InterPro" id="IPR052217">
    <property type="entry name" value="Mito/Peroxisomal_Carrier"/>
</dbReference>
<accession>A0A2T0FJF5</accession>
<proteinExistence type="inferred from homology"/>
<dbReference type="GO" id="GO:0015217">
    <property type="term" value="F:ADP transmembrane transporter activity"/>
    <property type="evidence" value="ECO:0007669"/>
    <property type="project" value="TreeGrafter"/>
</dbReference>
<sequence length="291" mass="31363">MSQNDNVAHALSGAGGGALAMVVTYPLITLSTRAQTESRKEKTGKKVSAVDAAKAIVQREGISGLYAGLDSALFGITITNFIYYYFYEGTKNLYEAPAGQLTTLQSMSAGAIAGAATCIFTNPIWVVNTRMTVRDGSAQPSTLATVKDIYERDGLKAFFSGLGPALVLVINPVLQYTIFEQLRNAVEKNRKMTSIDAFFIGALGKIIATSVTYPYITLKARLQLRRKDNTASSSLIQGIKDIVARDGLAGLYGGLTTKVLQSALTSAFLFFFKEQLYAIAIAILAILRRTK</sequence>
<evidence type="ECO:0000256" key="6">
    <source>
        <dbReference type="ARBA" id="ARBA00022989"/>
    </source>
</evidence>
<dbReference type="GO" id="GO:0051724">
    <property type="term" value="F:NAD transmembrane transporter activity"/>
    <property type="evidence" value="ECO:0007669"/>
    <property type="project" value="TreeGrafter"/>
</dbReference>
<dbReference type="AlphaFoldDB" id="A0A2T0FJF5"/>
<evidence type="ECO:0000256" key="1">
    <source>
        <dbReference type="ARBA" id="ARBA00004585"/>
    </source>
</evidence>